<reference evidence="1 2" key="1">
    <citation type="submission" date="2019-01" db="EMBL/GenBank/DDBJ databases">
        <title>Coherence of Microcystis species and biogeography revealed through population genomics.</title>
        <authorList>
            <person name="Perez-Carrascal O.M."/>
            <person name="Terrat Y."/>
            <person name="Giani A."/>
            <person name="Fortin N."/>
            <person name="Tromas N."/>
            <person name="Shapiro B.J."/>
        </authorList>
    </citation>
    <scope>NUCLEOTIDE SEQUENCE [LARGE SCALE GENOMIC DNA]</scope>
    <source>
        <strain evidence="1">Ma_OC_H_19870700_S124</strain>
    </source>
</reference>
<protein>
    <submittedName>
        <fullName evidence="1">Uncharacterized protein</fullName>
    </submittedName>
</protein>
<dbReference type="EMBL" id="SFBR01000136">
    <property type="protein sequence ID" value="TRT84392.1"/>
    <property type="molecule type" value="Genomic_DNA"/>
</dbReference>
<comment type="caution">
    <text evidence="1">The sequence shown here is derived from an EMBL/GenBank/DDBJ whole genome shotgun (WGS) entry which is preliminary data.</text>
</comment>
<gene>
    <name evidence="1" type="ORF">EWV63_15455</name>
</gene>
<sequence>MLLTSQFPSMCMVRSPKAIAGAVGLALGNAPYSDSDHFLLSATGNVCITQSLPARRRSVR</sequence>
<organism evidence="1 2">
    <name type="scientific">Microcystis aeruginosa Ma_OC_H_19870700_S124</name>
    <dbReference type="NCBI Taxonomy" id="2486262"/>
    <lineage>
        <taxon>Bacteria</taxon>
        <taxon>Bacillati</taxon>
        <taxon>Cyanobacteriota</taxon>
        <taxon>Cyanophyceae</taxon>
        <taxon>Oscillatoriophycideae</taxon>
        <taxon>Chroococcales</taxon>
        <taxon>Microcystaceae</taxon>
        <taxon>Microcystis</taxon>
    </lineage>
</organism>
<dbReference type="Proteomes" id="UP000316280">
    <property type="component" value="Unassembled WGS sequence"/>
</dbReference>
<evidence type="ECO:0000313" key="2">
    <source>
        <dbReference type="Proteomes" id="UP000316280"/>
    </source>
</evidence>
<accession>A0A552AG00</accession>
<evidence type="ECO:0000313" key="1">
    <source>
        <dbReference type="EMBL" id="TRT84392.1"/>
    </source>
</evidence>
<proteinExistence type="predicted"/>
<name>A0A552AG00_MICAE</name>
<dbReference type="AlphaFoldDB" id="A0A552AG00"/>